<feature type="binding site" evidence="4">
    <location>
        <position position="332"/>
    </location>
    <ligand>
        <name>S-adenosyl-L-methionine</name>
        <dbReference type="ChEBI" id="CHEBI:59789"/>
    </ligand>
</feature>
<name>A0A846MS55_9BACT</name>
<comment type="similarity">
    <text evidence="4">Belongs to the class I-like SAM-binding methyltransferase superfamily. RNA M5U methyltransferase family.</text>
</comment>
<dbReference type="InterPro" id="IPR010280">
    <property type="entry name" value="U5_MeTrfase_fam"/>
</dbReference>
<dbReference type="NCBIfam" id="TIGR00479">
    <property type="entry name" value="rumA"/>
    <property type="match status" value="1"/>
</dbReference>
<dbReference type="EC" id="2.1.1.190" evidence="7"/>
<dbReference type="SUPFAM" id="SSF50249">
    <property type="entry name" value="Nucleic acid-binding proteins"/>
    <property type="match status" value="1"/>
</dbReference>
<dbReference type="Pfam" id="PF05958">
    <property type="entry name" value="tRNA_U5-meth_tr"/>
    <property type="match status" value="1"/>
</dbReference>
<dbReference type="EMBL" id="JAASRN010000002">
    <property type="protein sequence ID" value="NIK74295.1"/>
    <property type="molecule type" value="Genomic_DNA"/>
</dbReference>
<dbReference type="Gene3D" id="3.40.50.150">
    <property type="entry name" value="Vaccinia Virus protein VP39"/>
    <property type="match status" value="1"/>
</dbReference>
<evidence type="ECO:0000256" key="1">
    <source>
        <dbReference type="ARBA" id="ARBA00022603"/>
    </source>
</evidence>
<dbReference type="InterPro" id="IPR030390">
    <property type="entry name" value="MeTrfase_TrmA_AS"/>
</dbReference>
<dbReference type="SUPFAM" id="SSF53335">
    <property type="entry name" value="S-adenosyl-L-methionine-dependent methyltransferases"/>
    <property type="match status" value="1"/>
</dbReference>
<gene>
    <name evidence="7" type="ORF">FHS56_001808</name>
</gene>
<dbReference type="PANTHER" id="PTHR11061">
    <property type="entry name" value="RNA M5U METHYLTRANSFERASE"/>
    <property type="match status" value="1"/>
</dbReference>
<dbReference type="InterPro" id="IPR029063">
    <property type="entry name" value="SAM-dependent_MTases_sf"/>
</dbReference>
<keyword evidence="1 4" id="KW-0489">Methyltransferase</keyword>
<feature type="binding site" evidence="4">
    <location>
        <position position="353"/>
    </location>
    <ligand>
        <name>S-adenosyl-L-methionine</name>
        <dbReference type="ChEBI" id="CHEBI:59789"/>
    </ligand>
</feature>
<keyword evidence="8" id="KW-1185">Reference proteome</keyword>
<protein>
    <submittedName>
        <fullName evidence="7">23S rRNA (Uracil1939-C5)-methyltransferase</fullName>
        <ecNumber evidence="7">2.1.1.190</ecNumber>
    </submittedName>
</protein>
<accession>A0A846MS55</accession>
<evidence type="ECO:0000256" key="2">
    <source>
        <dbReference type="ARBA" id="ARBA00022679"/>
    </source>
</evidence>
<dbReference type="GO" id="GO:0070041">
    <property type="term" value="F:rRNA (uridine-C5-)-methyltransferase activity"/>
    <property type="evidence" value="ECO:0007669"/>
    <property type="project" value="TreeGrafter"/>
</dbReference>
<dbReference type="Pfam" id="PF01938">
    <property type="entry name" value="TRAM"/>
    <property type="match status" value="1"/>
</dbReference>
<evidence type="ECO:0000256" key="3">
    <source>
        <dbReference type="ARBA" id="ARBA00022691"/>
    </source>
</evidence>
<dbReference type="CDD" id="cd02440">
    <property type="entry name" value="AdoMet_MTases"/>
    <property type="match status" value="1"/>
</dbReference>
<organism evidence="7 8">
    <name type="scientific">Thermonema lapsum</name>
    <dbReference type="NCBI Taxonomy" id="28195"/>
    <lineage>
        <taxon>Bacteria</taxon>
        <taxon>Pseudomonadati</taxon>
        <taxon>Bacteroidota</taxon>
        <taxon>Cytophagia</taxon>
        <taxon>Cytophagales</taxon>
        <taxon>Thermonemataceae</taxon>
        <taxon>Thermonema</taxon>
    </lineage>
</organism>
<dbReference type="FunFam" id="3.40.50.150:FF:000009">
    <property type="entry name" value="23S rRNA (Uracil(1939)-C(5))-methyltransferase RlmD"/>
    <property type="match status" value="1"/>
</dbReference>
<dbReference type="Gene3D" id="2.40.50.1070">
    <property type="match status" value="1"/>
</dbReference>
<dbReference type="InterPro" id="IPR030391">
    <property type="entry name" value="MeTrfase_TrmA_CS"/>
</dbReference>
<dbReference type="PROSITE" id="PS01231">
    <property type="entry name" value="TRMA_2"/>
    <property type="match status" value="1"/>
</dbReference>
<feature type="active site" description="Nucleophile" evidence="4">
    <location>
        <position position="429"/>
    </location>
</feature>
<dbReference type="Proteomes" id="UP000537126">
    <property type="component" value="Unassembled WGS sequence"/>
</dbReference>
<evidence type="ECO:0000256" key="4">
    <source>
        <dbReference type="PROSITE-ProRule" id="PRU01024"/>
    </source>
</evidence>
<dbReference type="PROSITE" id="PS51687">
    <property type="entry name" value="SAM_MT_RNA_M5U"/>
    <property type="match status" value="1"/>
</dbReference>
<evidence type="ECO:0000313" key="8">
    <source>
        <dbReference type="Proteomes" id="UP000537126"/>
    </source>
</evidence>
<dbReference type="InterPro" id="IPR002792">
    <property type="entry name" value="TRAM_dom"/>
</dbReference>
<dbReference type="PROSITE" id="PS01230">
    <property type="entry name" value="TRMA_1"/>
    <property type="match status" value="1"/>
</dbReference>
<dbReference type="InterPro" id="IPR012340">
    <property type="entry name" value="NA-bd_OB-fold"/>
</dbReference>
<dbReference type="PROSITE" id="PS50926">
    <property type="entry name" value="TRAM"/>
    <property type="match status" value="1"/>
</dbReference>
<proteinExistence type="inferred from homology"/>
<keyword evidence="2 4" id="KW-0808">Transferase</keyword>
<comment type="caution">
    <text evidence="7">The sequence shown here is derived from an EMBL/GenBank/DDBJ whole genome shotgun (WGS) entry which is preliminary data.</text>
</comment>
<evidence type="ECO:0000259" key="6">
    <source>
        <dbReference type="PROSITE" id="PS50926"/>
    </source>
</evidence>
<feature type="active site" evidence="5">
    <location>
        <position position="429"/>
    </location>
</feature>
<sequence length="471" mass="53102">MGHKKKVQPILQGVLIEKAVAEGKCIAHHGERVVFVEGMVAPGDRADVRIVKKKSAYWVGQAVNIEPLSSLRQEPFCKHFGTCGGCKWQHMRYEAQVALKTQQVKDAFERIAKVPVKHWEPIVTASQTTYYRNKLDFAFSTRRWLTAQEVASEDALERHALGFHVPKRYDRVVDIEHCYLQPEPSNAIRLAVKAFALDAGIPFYDTVLHEGVLRSLIIRTANTGEVMVIVVYAGGEEGRAAASQVAAFVKERFPQVVSIYLMHNPKQNDNYYDLEAELYDGKAYITEQMEHLRFRIGPKSFFQTNSAQAHRLYSIVRAWAALSGDELVYDLYTGTGSIANFVAQKAKKVVAIEYVKEAIEDAWQNARDNGIDNVYFEAGDMKDVLTDDFIKKHGAPDVMITDPPRAGMHPDVVALIARVAPRRIVYVSCNPATQARDIALLAPYYEVERVQPVDMFPHTHHVESVALLHRK</sequence>
<feature type="binding site" evidence="4">
    <location>
        <position position="402"/>
    </location>
    <ligand>
        <name>S-adenosyl-L-methionine</name>
        <dbReference type="ChEBI" id="CHEBI:59789"/>
    </ligand>
</feature>
<feature type="binding site" evidence="4">
    <location>
        <position position="303"/>
    </location>
    <ligand>
        <name>S-adenosyl-L-methionine</name>
        <dbReference type="ChEBI" id="CHEBI:59789"/>
    </ligand>
</feature>
<reference evidence="7 8" key="1">
    <citation type="submission" date="2020-03" db="EMBL/GenBank/DDBJ databases">
        <title>Genomic Encyclopedia of Type Strains, Phase IV (KMG-IV): sequencing the most valuable type-strain genomes for metagenomic binning, comparative biology and taxonomic classification.</title>
        <authorList>
            <person name="Goeker M."/>
        </authorList>
    </citation>
    <scope>NUCLEOTIDE SEQUENCE [LARGE SCALE GENOMIC DNA]</scope>
    <source>
        <strain evidence="7 8">DSM 5718</strain>
    </source>
</reference>
<dbReference type="AlphaFoldDB" id="A0A846MS55"/>
<dbReference type="PANTHER" id="PTHR11061:SF30">
    <property type="entry name" value="TRNA (URACIL(54)-C(5))-METHYLTRANSFERASE"/>
    <property type="match status" value="1"/>
</dbReference>
<dbReference type="RefSeq" id="WP_166919835.1">
    <property type="nucleotide sequence ID" value="NZ_JAASRN010000002.1"/>
</dbReference>
<dbReference type="GO" id="GO:0070475">
    <property type="term" value="P:rRNA base methylation"/>
    <property type="evidence" value="ECO:0007669"/>
    <property type="project" value="TreeGrafter"/>
</dbReference>
<dbReference type="Gene3D" id="2.40.50.140">
    <property type="entry name" value="Nucleic acid-binding proteins"/>
    <property type="match status" value="1"/>
</dbReference>
<evidence type="ECO:0000313" key="7">
    <source>
        <dbReference type="EMBL" id="NIK74295.1"/>
    </source>
</evidence>
<feature type="domain" description="TRAM" evidence="6">
    <location>
        <begin position="1"/>
        <end position="64"/>
    </location>
</feature>
<keyword evidence="3 4" id="KW-0949">S-adenosyl-L-methionine</keyword>
<evidence type="ECO:0000256" key="5">
    <source>
        <dbReference type="PROSITE-ProRule" id="PRU10015"/>
    </source>
</evidence>